<gene>
    <name evidence="1" type="ORF">VKT23_009217</name>
</gene>
<accession>A0ABR1JKR9</accession>
<keyword evidence="2" id="KW-1185">Reference proteome</keyword>
<reference evidence="1 2" key="1">
    <citation type="submission" date="2024-01" db="EMBL/GenBank/DDBJ databases">
        <title>A draft genome for the cacao thread blight pathogen Marasmiellus scandens.</title>
        <authorList>
            <person name="Baruah I.K."/>
            <person name="Leung J."/>
            <person name="Bukari Y."/>
            <person name="Amoako-Attah I."/>
            <person name="Meinhardt L.W."/>
            <person name="Bailey B.A."/>
            <person name="Cohen S.P."/>
        </authorList>
    </citation>
    <scope>NUCLEOTIDE SEQUENCE [LARGE SCALE GENOMIC DNA]</scope>
    <source>
        <strain evidence="1 2">GH-19</strain>
    </source>
</reference>
<evidence type="ECO:0000313" key="1">
    <source>
        <dbReference type="EMBL" id="KAK7460499.1"/>
    </source>
</evidence>
<dbReference type="Proteomes" id="UP001498398">
    <property type="component" value="Unassembled WGS sequence"/>
</dbReference>
<feature type="non-terminal residue" evidence="1">
    <location>
        <position position="1"/>
    </location>
</feature>
<dbReference type="EMBL" id="JBANRG010000015">
    <property type="protein sequence ID" value="KAK7460499.1"/>
    <property type="molecule type" value="Genomic_DNA"/>
</dbReference>
<protein>
    <submittedName>
        <fullName evidence="1">Uncharacterized protein</fullName>
    </submittedName>
</protein>
<organism evidence="1 2">
    <name type="scientific">Marasmiellus scandens</name>
    <dbReference type="NCBI Taxonomy" id="2682957"/>
    <lineage>
        <taxon>Eukaryota</taxon>
        <taxon>Fungi</taxon>
        <taxon>Dikarya</taxon>
        <taxon>Basidiomycota</taxon>
        <taxon>Agaricomycotina</taxon>
        <taxon>Agaricomycetes</taxon>
        <taxon>Agaricomycetidae</taxon>
        <taxon>Agaricales</taxon>
        <taxon>Marasmiineae</taxon>
        <taxon>Omphalotaceae</taxon>
        <taxon>Marasmiellus</taxon>
    </lineage>
</organism>
<evidence type="ECO:0000313" key="2">
    <source>
        <dbReference type="Proteomes" id="UP001498398"/>
    </source>
</evidence>
<name>A0ABR1JKR9_9AGAR</name>
<proteinExistence type="predicted"/>
<comment type="caution">
    <text evidence="1">The sequence shown here is derived from an EMBL/GenBank/DDBJ whole genome shotgun (WGS) entry which is preliminary data.</text>
</comment>
<sequence length="165" mass="18500">LTYTGLSLLCQVTTSTPLTSCLKRAQTIVMAETDTKKKAAQVLIAHGLSPEHTETVLQSSVITNEWVISDPIEAMKEYWLQCCSIEEEIFFPTNAAKDLQKVLDMMHLTPESYAYLIQRINQKNDGSSWGHWDAIQIGAWVMEAVAQKQKERPVEQPEGTSTESV</sequence>